<dbReference type="PANTHER" id="PTHR46538:SF2">
    <property type="entry name" value="NON-SPECIFIC SERINE_THREONINE PROTEIN KINASE"/>
    <property type="match status" value="1"/>
</dbReference>
<dbReference type="SUPFAM" id="SSF56112">
    <property type="entry name" value="Protein kinase-like (PK-like)"/>
    <property type="match status" value="1"/>
</dbReference>
<evidence type="ECO:0000256" key="3">
    <source>
        <dbReference type="ARBA" id="ARBA00022527"/>
    </source>
</evidence>
<dbReference type="Pfam" id="PF00069">
    <property type="entry name" value="Pkinase"/>
    <property type="match status" value="1"/>
</dbReference>
<proteinExistence type="evidence at transcript level"/>
<dbReference type="PANTHER" id="PTHR46538">
    <property type="entry name" value="PROTEIN KINASE DOMAIN-CONTAINING PROTEIN"/>
    <property type="match status" value="1"/>
</dbReference>
<dbReference type="Gene3D" id="1.10.510.10">
    <property type="entry name" value="Transferase(Phosphotransferase) domain 1"/>
    <property type="match status" value="1"/>
</dbReference>
<evidence type="ECO:0000256" key="1">
    <source>
        <dbReference type="ARBA" id="ARBA00008874"/>
    </source>
</evidence>
<evidence type="ECO:0000256" key="4">
    <source>
        <dbReference type="ARBA" id="ARBA00022553"/>
    </source>
</evidence>
<evidence type="ECO:0000313" key="10">
    <source>
        <dbReference type="EMBL" id="AEQ18019.1"/>
    </source>
</evidence>
<dbReference type="EC" id="2.7.11.1" evidence="2"/>
<sequence>MDMIEFCQGGAVDAVMLELDRGLTELEIRTVCKQMLEALAYLHSMKIIHRDLKAGNVLLTQDGDIKLADFGVSAKNVKTMQRRGSFIGTPYWMAPEVVMCETTKDAPYDYKADIWSLGITPMRVLLKIAKSEPPTLCPPSKWSPEFHDFLKKALDKNPENRPTATQLLEHPFVAEQRERIKNFSLQEEKRQKAERLQQQQKHEHQVMEMQAECDSNLRDLQQMQNEKCRLLVEHETQKLKTLDENHFQMMREWREN</sequence>
<feature type="domain" description="Protein kinase" evidence="9">
    <location>
        <begin position="1"/>
        <end position="173"/>
    </location>
</feature>
<dbReference type="PROSITE" id="PS00108">
    <property type="entry name" value="PROTEIN_KINASE_ST"/>
    <property type="match status" value="1"/>
</dbReference>
<feature type="non-terminal residue" evidence="10">
    <location>
        <position position="256"/>
    </location>
</feature>
<dbReference type="InterPro" id="IPR022165">
    <property type="entry name" value="PKK"/>
</dbReference>
<evidence type="ECO:0000259" key="9">
    <source>
        <dbReference type="PROSITE" id="PS50011"/>
    </source>
</evidence>
<reference evidence="10" key="1">
    <citation type="submission" date="2011-09" db="EMBL/GenBank/DDBJ databases">
        <title>The odds of duplicate gene persistence after polyploidization.</title>
        <authorList>
            <person name="Chain F.J.J."/>
            <person name="Evans B.J."/>
            <person name="Dushoff J."/>
        </authorList>
    </citation>
    <scope>NUCLEOTIDE SEQUENCE</scope>
    <source>
        <tissue evidence="10">Liver</tissue>
    </source>
</reference>
<dbReference type="PROSITE" id="PS50011">
    <property type="entry name" value="PROTEIN_KINASE_DOM"/>
    <property type="match status" value="1"/>
</dbReference>
<evidence type="ECO:0000256" key="2">
    <source>
        <dbReference type="ARBA" id="ARBA00012513"/>
    </source>
</evidence>
<keyword evidence="4" id="KW-0597">Phosphoprotein</keyword>
<comment type="catalytic activity">
    <reaction evidence="7">
        <text>L-threonyl-[protein] + ATP = O-phospho-L-threonyl-[protein] + ADP + H(+)</text>
        <dbReference type="Rhea" id="RHEA:46608"/>
        <dbReference type="Rhea" id="RHEA-COMP:11060"/>
        <dbReference type="Rhea" id="RHEA-COMP:11605"/>
        <dbReference type="ChEBI" id="CHEBI:15378"/>
        <dbReference type="ChEBI" id="CHEBI:30013"/>
        <dbReference type="ChEBI" id="CHEBI:30616"/>
        <dbReference type="ChEBI" id="CHEBI:61977"/>
        <dbReference type="ChEBI" id="CHEBI:456216"/>
        <dbReference type="EC" id="2.7.11.1"/>
    </reaction>
</comment>
<evidence type="ECO:0000256" key="7">
    <source>
        <dbReference type="ARBA" id="ARBA00047899"/>
    </source>
</evidence>
<keyword evidence="5" id="KW-0808">Transferase</keyword>
<keyword evidence="6" id="KW-0418">Kinase</keyword>
<dbReference type="InterPro" id="IPR008271">
    <property type="entry name" value="Ser/Thr_kinase_AS"/>
</dbReference>
<comment type="similarity">
    <text evidence="1">Belongs to the protein kinase superfamily. STE Ser/Thr protein kinase family. STE20 subfamily.</text>
</comment>
<comment type="catalytic activity">
    <reaction evidence="8">
        <text>L-seryl-[protein] + ATP = O-phospho-L-seryl-[protein] + ADP + H(+)</text>
        <dbReference type="Rhea" id="RHEA:17989"/>
        <dbReference type="Rhea" id="RHEA-COMP:9863"/>
        <dbReference type="Rhea" id="RHEA-COMP:11604"/>
        <dbReference type="ChEBI" id="CHEBI:15378"/>
        <dbReference type="ChEBI" id="CHEBI:29999"/>
        <dbReference type="ChEBI" id="CHEBI:30616"/>
        <dbReference type="ChEBI" id="CHEBI:83421"/>
        <dbReference type="ChEBI" id="CHEBI:456216"/>
        <dbReference type="EC" id="2.7.11.1"/>
    </reaction>
</comment>
<dbReference type="SMART" id="SM00220">
    <property type="entry name" value="S_TKc"/>
    <property type="match status" value="1"/>
</dbReference>
<dbReference type="AlphaFoldDB" id="G5E0T4"/>
<dbReference type="InterPro" id="IPR011009">
    <property type="entry name" value="Kinase-like_dom_sf"/>
</dbReference>
<accession>G5E0T4</accession>
<dbReference type="GO" id="GO:0005524">
    <property type="term" value="F:ATP binding"/>
    <property type="evidence" value="ECO:0007669"/>
    <property type="project" value="InterPro"/>
</dbReference>
<dbReference type="InterPro" id="IPR051585">
    <property type="entry name" value="STE20_Ser/Thr_Kinases"/>
</dbReference>
<keyword evidence="3" id="KW-0723">Serine/threonine-protein kinase</keyword>
<feature type="non-terminal residue" evidence="10">
    <location>
        <position position="1"/>
    </location>
</feature>
<evidence type="ECO:0000256" key="6">
    <source>
        <dbReference type="ARBA" id="ARBA00022777"/>
    </source>
</evidence>
<dbReference type="Pfam" id="PF12474">
    <property type="entry name" value="PKK"/>
    <property type="match status" value="1"/>
</dbReference>
<dbReference type="GO" id="GO:0004674">
    <property type="term" value="F:protein serine/threonine kinase activity"/>
    <property type="evidence" value="ECO:0007669"/>
    <property type="project" value="UniProtKB-KW"/>
</dbReference>
<evidence type="ECO:0000256" key="5">
    <source>
        <dbReference type="ARBA" id="ARBA00022679"/>
    </source>
</evidence>
<name>G5E0T4_9PIPI</name>
<dbReference type="EMBL" id="JP286998">
    <property type="protein sequence ID" value="AEQ18019.1"/>
    <property type="molecule type" value="mRNA"/>
</dbReference>
<evidence type="ECO:0000256" key="8">
    <source>
        <dbReference type="ARBA" id="ARBA00048679"/>
    </source>
</evidence>
<dbReference type="InterPro" id="IPR000719">
    <property type="entry name" value="Prot_kinase_dom"/>
</dbReference>
<protein>
    <recommendedName>
        <fullName evidence="2">non-specific serine/threonine protein kinase</fullName>
        <ecNumber evidence="2">2.7.11.1</ecNumber>
    </recommendedName>
</protein>
<organism evidence="10">
    <name type="scientific">Hymenochirus curtipes</name>
    <name type="common">western dwarf clawed frog</name>
    <dbReference type="NCBI Taxonomy" id="8362"/>
    <lineage>
        <taxon>Eukaryota</taxon>
        <taxon>Metazoa</taxon>
        <taxon>Chordata</taxon>
        <taxon>Craniata</taxon>
        <taxon>Vertebrata</taxon>
        <taxon>Euteleostomi</taxon>
        <taxon>Amphibia</taxon>
        <taxon>Batrachia</taxon>
        <taxon>Anura</taxon>
        <taxon>Pipoidea</taxon>
        <taxon>Pipidae</taxon>
        <taxon>Pipinae</taxon>
        <taxon>Hymenochirus</taxon>
    </lineage>
</organism>